<evidence type="ECO:0000313" key="11">
    <source>
        <dbReference type="EMBL" id="NDU97674.1"/>
    </source>
</evidence>
<dbReference type="PANTHER" id="PTHR42878">
    <property type="entry name" value="TWO-COMPONENT HISTIDINE KINASE"/>
    <property type="match status" value="1"/>
</dbReference>
<reference evidence="11 12" key="1">
    <citation type="submission" date="2020-02" db="EMBL/GenBank/DDBJ databases">
        <title>Draft genome sequence of two Spirosoma agri KCTC 52727 and Spirosoma terrae KCTC 52035.</title>
        <authorList>
            <person name="Rojas J."/>
            <person name="Ambika Manirajan B."/>
            <person name="Suarez C."/>
            <person name="Ratering S."/>
            <person name="Schnell S."/>
        </authorList>
    </citation>
    <scope>NUCLEOTIDE SEQUENCE [LARGE SCALE GENOMIC DNA]</scope>
    <source>
        <strain evidence="11 12">KCTC 52035</strain>
    </source>
</reference>
<comment type="catalytic activity">
    <reaction evidence="1">
        <text>ATP + protein L-histidine = ADP + protein N-phospho-L-histidine.</text>
        <dbReference type="EC" id="2.7.13.3"/>
    </reaction>
</comment>
<dbReference type="Pfam" id="PF13188">
    <property type="entry name" value="PAS_8"/>
    <property type="match status" value="1"/>
</dbReference>
<dbReference type="PANTHER" id="PTHR42878:SF7">
    <property type="entry name" value="SENSOR HISTIDINE KINASE GLRK"/>
    <property type="match status" value="1"/>
</dbReference>
<proteinExistence type="predicted"/>
<dbReference type="PRINTS" id="PR00344">
    <property type="entry name" value="BCTRLSENSOR"/>
</dbReference>
<evidence type="ECO:0000256" key="5">
    <source>
        <dbReference type="ARBA" id="ARBA00022741"/>
    </source>
</evidence>
<dbReference type="InterPro" id="IPR036890">
    <property type="entry name" value="HATPase_C_sf"/>
</dbReference>
<accession>A0A6L9LAX2</accession>
<evidence type="ECO:0000256" key="2">
    <source>
        <dbReference type="ARBA" id="ARBA00004370"/>
    </source>
</evidence>
<dbReference type="InterPro" id="IPR000014">
    <property type="entry name" value="PAS"/>
</dbReference>
<dbReference type="SMART" id="SM00387">
    <property type="entry name" value="HATPase_c"/>
    <property type="match status" value="1"/>
</dbReference>
<evidence type="ECO:0000256" key="9">
    <source>
        <dbReference type="SAM" id="Phobius"/>
    </source>
</evidence>
<keyword evidence="9" id="KW-1133">Transmembrane helix</keyword>
<dbReference type="InterPro" id="IPR050351">
    <property type="entry name" value="BphY/WalK/GraS-like"/>
</dbReference>
<feature type="transmembrane region" description="Helical" evidence="9">
    <location>
        <begin position="33"/>
        <end position="53"/>
    </location>
</feature>
<dbReference type="GO" id="GO:0030295">
    <property type="term" value="F:protein kinase activator activity"/>
    <property type="evidence" value="ECO:0007669"/>
    <property type="project" value="TreeGrafter"/>
</dbReference>
<dbReference type="Gene3D" id="3.30.450.20">
    <property type="entry name" value="PAS domain"/>
    <property type="match status" value="1"/>
</dbReference>
<evidence type="ECO:0000256" key="8">
    <source>
        <dbReference type="ARBA" id="ARBA00023012"/>
    </source>
</evidence>
<dbReference type="AlphaFoldDB" id="A0A6L9LAX2"/>
<feature type="transmembrane region" description="Helical" evidence="9">
    <location>
        <begin position="7"/>
        <end position="27"/>
    </location>
</feature>
<keyword evidence="12" id="KW-1185">Reference proteome</keyword>
<evidence type="ECO:0000256" key="1">
    <source>
        <dbReference type="ARBA" id="ARBA00000085"/>
    </source>
</evidence>
<keyword evidence="5" id="KW-0547">Nucleotide-binding</keyword>
<feature type="domain" description="Histidine kinase" evidence="10">
    <location>
        <begin position="227"/>
        <end position="465"/>
    </location>
</feature>
<dbReference type="SUPFAM" id="SSF55874">
    <property type="entry name" value="ATPase domain of HSP90 chaperone/DNA topoisomerase II/histidine kinase"/>
    <property type="match status" value="1"/>
</dbReference>
<comment type="subcellular location">
    <subcellularLocation>
        <location evidence="2">Membrane</location>
    </subcellularLocation>
</comment>
<evidence type="ECO:0000256" key="7">
    <source>
        <dbReference type="ARBA" id="ARBA00022840"/>
    </source>
</evidence>
<dbReference type="CDD" id="cd00075">
    <property type="entry name" value="HATPase"/>
    <property type="match status" value="1"/>
</dbReference>
<keyword evidence="4" id="KW-0808">Transferase</keyword>
<dbReference type="PROSITE" id="PS50109">
    <property type="entry name" value="HIS_KIN"/>
    <property type="match status" value="1"/>
</dbReference>
<sequence>MDRFAIGIGWRIAALVALTIALTYFYLEGSNGILLFPMIIAHLFISVNLYRFVTSLNRKLTRFLESVRYSDFAVAFRADSNLGTSFHELNDQFNEVLDAFRQARAEKEANLHYVNTIVQHVSVGLLTFDAAGQVELVNQSALRLLGTYRLRTLNDLNATHPDLVDALKSAANSPTPVSYQTGTDGELSVRCTAVRLRGRLVTVASLQNIRTELQQRELDAWQNLTKVLRHEIMNSITPIVSLAGTMRDIVETDLVPIAEESMALESGETNEQKLITSLPSFFASSVTDLRDALMTIEQRGAGVMRFVDAYRHFTTIPQPIFADVSIDQLLRHVVQLTQANNQKHAVEITTKTGSPNLAVRADADQIEMVLINLLKNAVESLDNTPDPTIHLEAITDGPRVIISVSDNGPGIEPEALEQIFIPFYTTKKTGSGIGLSLSRQIMQLHGGQLTATSTPGEGSTFNLVF</sequence>
<keyword evidence="7" id="KW-0067">ATP-binding</keyword>
<dbReference type="EMBL" id="JAAFZH010000012">
    <property type="protein sequence ID" value="NDU97674.1"/>
    <property type="molecule type" value="Genomic_DNA"/>
</dbReference>
<evidence type="ECO:0000256" key="4">
    <source>
        <dbReference type="ARBA" id="ARBA00022679"/>
    </source>
</evidence>
<dbReference type="InterPro" id="IPR003594">
    <property type="entry name" value="HATPase_dom"/>
</dbReference>
<keyword evidence="6" id="KW-0418">Kinase</keyword>
<evidence type="ECO:0000256" key="6">
    <source>
        <dbReference type="ARBA" id="ARBA00022777"/>
    </source>
</evidence>
<keyword evidence="8" id="KW-0902">Two-component regulatory system</keyword>
<keyword evidence="9" id="KW-0472">Membrane</keyword>
<dbReference type="GO" id="GO:0016020">
    <property type="term" value="C:membrane"/>
    <property type="evidence" value="ECO:0007669"/>
    <property type="project" value="UniProtKB-SubCell"/>
</dbReference>
<dbReference type="InterPro" id="IPR004358">
    <property type="entry name" value="Sig_transdc_His_kin-like_C"/>
</dbReference>
<dbReference type="Gene3D" id="3.30.565.10">
    <property type="entry name" value="Histidine kinase-like ATPase, C-terminal domain"/>
    <property type="match status" value="1"/>
</dbReference>
<comment type="caution">
    <text evidence="11">The sequence shown here is derived from an EMBL/GenBank/DDBJ whole genome shotgun (WGS) entry which is preliminary data.</text>
</comment>
<organism evidence="11 12">
    <name type="scientific">Spirosoma terrae</name>
    <dbReference type="NCBI Taxonomy" id="1968276"/>
    <lineage>
        <taxon>Bacteria</taxon>
        <taxon>Pseudomonadati</taxon>
        <taxon>Bacteroidota</taxon>
        <taxon>Cytophagia</taxon>
        <taxon>Cytophagales</taxon>
        <taxon>Cytophagaceae</taxon>
        <taxon>Spirosoma</taxon>
    </lineage>
</organism>
<dbReference type="GO" id="GO:0005524">
    <property type="term" value="F:ATP binding"/>
    <property type="evidence" value="ECO:0007669"/>
    <property type="project" value="UniProtKB-KW"/>
</dbReference>
<evidence type="ECO:0000259" key="10">
    <source>
        <dbReference type="PROSITE" id="PS50109"/>
    </source>
</evidence>
<keyword evidence="9" id="KW-0812">Transmembrane</keyword>
<dbReference type="GO" id="GO:0007234">
    <property type="term" value="P:osmosensory signaling via phosphorelay pathway"/>
    <property type="evidence" value="ECO:0007669"/>
    <property type="project" value="TreeGrafter"/>
</dbReference>
<evidence type="ECO:0000256" key="3">
    <source>
        <dbReference type="ARBA" id="ARBA00012438"/>
    </source>
</evidence>
<protein>
    <recommendedName>
        <fullName evidence="3">histidine kinase</fullName>
        <ecNumber evidence="3">2.7.13.3</ecNumber>
    </recommendedName>
</protein>
<dbReference type="Pfam" id="PF02518">
    <property type="entry name" value="HATPase_c"/>
    <property type="match status" value="1"/>
</dbReference>
<dbReference type="InterPro" id="IPR005467">
    <property type="entry name" value="His_kinase_dom"/>
</dbReference>
<dbReference type="Proteomes" id="UP000474175">
    <property type="component" value="Unassembled WGS sequence"/>
</dbReference>
<dbReference type="GO" id="GO:0000156">
    <property type="term" value="F:phosphorelay response regulator activity"/>
    <property type="evidence" value="ECO:0007669"/>
    <property type="project" value="TreeGrafter"/>
</dbReference>
<dbReference type="RefSeq" id="WP_163953353.1">
    <property type="nucleotide sequence ID" value="NZ_JAAFZH010000012.1"/>
</dbReference>
<gene>
    <name evidence="11" type="ORF">GK108_22510</name>
</gene>
<dbReference type="GO" id="GO:0004673">
    <property type="term" value="F:protein histidine kinase activity"/>
    <property type="evidence" value="ECO:0007669"/>
    <property type="project" value="UniProtKB-EC"/>
</dbReference>
<evidence type="ECO:0000313" key="12">
    <source>
        <dbReference type="Proteomes" id="UP000474175"/>
    </source>
</evidence>
<name>A0A6L9LAX2_9BACT</name>
<dbReference type="EC" id="2.7.13.3" evidence="3"/>